<dbReference type="AlphaFoldDB" id="A0A246HYF4"/>
<feature type="chain" id="PRO_5011227026" evidence="1">
    <location>
        <begin position="21"/>
        <end position="346"/>
    </location>
</feature>
<feature type="signal peptide" evidence="1">
    <location>
        <begin position="1"/>
        <end position="20"/>
    </location>
</feature>
<dbReference type="Proteomes" id="UP000197090">
    <property type="component" value="Unassembled WGS sequence"/>
</dbReference>
<proteinExistence type="predicted"/>
<sequence length="346" mass="36561">MTRTLLTALMALAVAPAAHSATPEPRPGVEFEHNDWSLACDNTRTCRAAGYSPQAAGNLLSLMLERAGGPGTKVLARLRNGEDGESPTPTGALRLHLNGKDLGPVRDTGDGDTVLLQQAQTDALVAALPRQARIEIIDGKAKAWPISDSGAAAVLLKMDEAQGRLGTPGALVRRGDKAEASVPAALPVPVIMRGTLVAPRASDAALAIAPGLRKALIASLPKPDECGRLSDGGTDEIEIQRLDAQHVLASTSCFVGAYNFSSGYWVVQDKAPYQAKFVTSNAEDFDRDDATLRGRFRGRGIGDCFSGHDWAWDGARFVKSSEFTTGQCRGVAGGHWTLPTVVSEVR</sequence>
<dbReference type="InterPro" id="IPR009560">
    <property type="entry name" value="DUF1176"/>
</dbReference>
<evidence type="ECO:0000256" key="1">
    <source>
        <dbReference type="SAM" id="SignalP"/>
    </source>
</evidence>
<organism evidence="2 3">
    <name type="scientific">Stenotrophomonas maltophilia</name>
    <name type="common">Pseudomonas maltophilia</name>
    <name type="synonym">Xanthomonas maltophilia</name>
    <dbReference type="NCBI Taxonomy" id="40324"/>
    <lineage>
        <taxon>Bacteria</taxon>
        <taxon>Pseudomonadati</taxon>
        <taxon>Pseudomonadota</taxon>
        <taxon>Gammaproteobacteria</taxon>
        <taxon>Lysobacterales</taxon>
        <taxon>Lysobacteraceae</taxon>
        <taxon>Stenotrophomonas</taxon>
        <taxon>Stenotrophomonas maltophilia group</taxon>
    </lineage>
</organism>
<evidence type="ECO:0000313" key="3">
    <source>
        <dbReference type="Proteomes" id="UP000197090"/>
    </source>
</evidence>
<name>A0A246HYF4_STEMA</name>
<dbReference type="Pfam" id="PF06674">
    <property type="entry name" value="DUF1176"/>
    <property type="match status" value="1"/>
</dbReference>
<dbReference type="RefSeq" id="WP_072168994.1">
    <property type="nucleotide sequence ID" value="NZ_CWHS01000024.1"/>
</dbReference>
<gene>
    <name evidence="2" type="ORF">CEE63_18850</name>
</gene>
<evidence type="ECO:0000313" key="2">
    <source>
        <dbReference type="EMBL" id="OWQ70288.1"/>
    </source>
</evidence>
<dbReference type="EMBL" id="NIVX01000109">
    <property type="protein sequence ID" value="OWQ70288.1"/>
    <property type="molecule type" value="Genomic_DNA"/>
</dbReference>
<keyword evidence="1" id="KW-0732">Signal</keyword>
<protein>
    <submittedName>
        <fullName evidence="2">DUF1176 domain-containing protein</fullName>
    </submittedName>
</protein>
<accession>A0A246HYF4</accession>
<reference evidence="2 3" key="1">
    <citation type="submission" date="2017-06" db="EMBL/GenBank/DDBJ databases">
        <authorList>
            <person name="Kim H.J."/>
            <person name="Triplett B.A."/>
        </authorList>
    </citation>
    <scope>NUCLEOTIDE SEQUENCE [LARGE SCALE GENOMIC DNA]</scope>
    <source>
        <strain evidence="2 3">594</strain>
    </source>
</reference>
<comment type="caution">
    <text evidence="2">The sequence shown here is derived from an EMBL/GenBank/DDBJ whole genome shotgun (WGS) entry which is preliminary data.</text>
</comment>